<dbReference type="PANTHER" id="PTHR34130">
    <property type="entry name" value="OS08G0243800 PROTEIN"/>
    <property type="match status" value="1"/>
</dbReference>
<dbReference type="FunCoup" id="A0A2P5FJD5">
    <property type="interactions" value="32"/>
</dbReference>
<evidence type="ECO:0000313" key="2">
    <source>
        <dbReference type="EMBL" id="PON97911.1"/>
    </source>
</evidence>
<feature type="compositionally biased region" description="Low complexity" evidence="1">
    <location>
        <begin position="160"/>
        <end position="173"/>
    </location>
</feature>
<accession>A0A2P5FJD5</accession>
<dbReference type="AlphaFoldDB" id="A0A2P5FJD5"/>
<dbReference type="PANTHER" id="PTHR34130:SF3">
    <property type="entry name" value="DUF1645 FAMILY PROTEIN"/>
    <property type="match status" value="1"/>
</dbReference>
<comment type="caution">
    <text evidence="2">The sequence shown here is derived from an EMBL/GenBank/DDBJ whole genome shotgun (WGS) entry which is preliminary data.</text>
</comment>
<keyword evidence="3" id="KW-1185">Reference proteome</keyword>
<protein>
    <submittedName>
        <fullName evidence="2">Uncharacterized protein</fullName>
    </submittedName>
</protein>
<feature type="region of interest" description="Disordered" evidence="1">
    <location>
        <begin position="157"/>
        <end position="181"/>
    </location>
</feature>
<dbReference type="Proteomes" id="UP000237000">
    <property type="component" value="Unassembled WGS sequence"/>
</dbReference>
<feature type="region of interest" description="Disordered" evidence="1">
    <location>
        <begin position="1"/>
        <end position="61"/>
    </location>
</feature>
<evidence type="ECO:0000313" key="3">
    <source>
        <dbReference type="Proteomes" id="UP000237000"/>
    </source>
</evidence>
<proteinExistence type="predicted"/>
<reference evidence="3" key="1">
    <citation type="submission" date="2016-06" db="EMBL/GenBank/DDBJ databases">
        <title>Parallel loss of symbiosis genes in relatives of nitrogen-fixing non-legume Parasponia.</title>
        <authorList>
            <person name="Van Velzen R."/>
            <person name="Holmer R."/>
            <person name="Bu F."/>
            <person name="Rutten L."/>
            <person name="Van Zeijl A."/>
            <person name="Liu W."/>
            <person name="Santuari L."/>
            <person name="Cao Q."/>
            <person name="Sharma T."/>
            <person name="Shen D."/>
            <person name="Roswanjaya Y."/>
            <person name="Wardhani T."/>
            <person name="Kalhor M.S."/>
            <person name="Jansen J."/>
            <person name="Van den Hoogen J."/>
            <person name="Gungor B."/>
            <person name="Hartog M."/>
            <person name="Hontelez J."/>
            <person name="Verver J."/>
            <person name="Yang W.-C."/>
            <person name="Schijlen E."/>
            <person name="Repin R."/>
            <person name="Schilthuizen M."/>
            <person name="Schranz E."/>
            <person name="Heidstra R."/>
            <person name="Miyata K."/>
            <person name="Fedorova E."/>
            <person name="Kohlen W."/>
            <person name="Bisseling T."/>
            <person name="Smit S."/>
            <person name="Geurts R."/>
        </authorList>
    </citation>
    <scope>NUCLEOTIDE SEQUENCE [LARGE SCALE GENOMIC DNA]</scope>
    <source>
        <strain evidence="3">cv. RG33-2</strain>
    </source>
</reference>
<name>A0A2P5FJD5_TREOI</name>
<gene>
    <name evidence="2" type="ORF">TorRG33x02_062260</name>
</gene>
<feature type="region of interest" description="Disordered" evidence="1">
    <location>
        <begin position="198"/>
        <end position="226"/>
    </location>
</feature>
<dbReference type="OrthoDB" id="752671at2759"/>
<dbReference type="EMBL" id="JXTC01000028">
    <property type="protein sequence ID" value="PON97911.1"/>
    <property type="molecule type" value="Genomic_DNA"/>
</dbReference>
<organism evidence="2 3">
    <name type="scientific">Trema orientale</name>
    <name type="common">Charcoal tree</name>
    <name type="synonym">Celtis orientalis</name>
    <dbReference type="NCBI Taxonomy" id="63057"/>
    <lineage>
        <taxon>Eukaryota</taxon>
        <taxon>Viridiplantae</taxon>
        <taxon>Streptophyta</taxon>
        <taxon>Embryophyta</taxon>
        <taxon>Tracheophyta</taxon>
        <taxon>Spermatophyta</taxon>
        <taxon>Magnoliopsida</taxon>
        <taxon>eudicotyledons</taxon>
        <taxon>Gunneridae</taxon>
        <taxon>Pentapetalae</taxon>
        <taxon>rosids</taxon>
        <taxon>fabids</taxon>
        <taxon>Rosales</taxon>
        <taxon>Cannabaceae</taxon>
        <taxon>Trema</taxon>
    </lineage>
</organism>
<dbReference type="InParanoid" id="A0A2P5FJD5"/>
<evidence type="ECO:0000256" key="1">
    <source>
        <dbReference type="SAM" id="MobiDB-lite"/>
    </source>
</evidence>
<feature type="compositionally biased region" description="Acidic residues" evidence="1">
    <location>
        <begin position="19"/>
        <end position="35"/>
    </location>
</feature>
<sequence length="313" mass="35729">MEDNIFHFNIDLDHLHQDPEEEEDEETDETEEAEEALSLSELPLNTTNQDAQEEDDYTQEMFKNRENNAHNSHNSRRSSSEPPEFFEFFSDVGSGETMCSAEDIIFCGRLIPFREHYYSDMSRNHNHNHNDQMPLMKNVISFPEDFLRKQTAFRRRSESLSELQSSSVSRSGSAKATVMRNSRSLDYQRLRRSWNYSMVSPAPSHMDRNSSVRSAGKSDSPPKKPVRPRWSSFLMFGMARFPAEMELSDIKNRQVRRNPSTLFPAVDSGGGGNFTVNRSSSSGNKASWRLLKALSCKDHASVAVTASLCMPHV</sequence>